<feature type="compositionally biased region" description="Gly residues" evidence="2">
    <location>
        <begin position="86"/>
        <end position="97"/>
    </location>
</feature>
<dbReference type="InterPro" id="IPR052462">
    <property type="entry name" value="SLIRP/GR-RBP-like"/>
</dbReference>
<feature type="domain" description="RRM" evidence="3">
    <location>
        <begin position="1"/>
        <end position="79"/>
    </location>
</feature>
<dbReference type="AlphaFoldDB" id="A0A7D4QL82"/>
<dbReference type="EMBL" id="CP054139">
    <property type="protein sequence ID" value="QKJ31030.1"/>
    <property type="molecule type" value="Genomic_DNA"/>
</dbReference>
<dbReference type="KEGG" id="mmab:HQ865_15125"/>
<dbReference type="GO" id="GO:0003723">
    <property type="term" value="F:RNA binding"/>
    <property type="evidence" value="ECO:0007669"/>
    <property type="project" value="UniProtKB-KW"/>
</dbReference>
<gene>
    <name evidence="4" type="ORF">HQ865_15125</name>
</gene>
<organism evidence="4 5">
    <name type="scientific">Mucilaginibacter mali</name>
    <dbReference type="NCBI Taxonomy" id="2740462"/>
    <lineage>
        <taxon>Bacteria</taxon>
        <taxon>Pseudomonadati</taxon>
        <taxon>Bacteroidota</taxon>
        <taxon>Sphingobacteriia</taxon>
        <taxon>Sphingobacteriales</taxon>
        <taxon>Sphingobacteriaceae</taxon>
        <taxon>Mucilaginibacter</taxon>
    </lineage>
</organism>
<dbReference type="SMART" id="SM00360">
    <property type="entry name" value="RRM"/>
    <property type="match status" value="1"/>
</dbReference>
<evidence type="ECO:0000313" key="5">
    <source>
        <dbReference type="Proteomes" id="UP000505355"/>
    </source>
</evidence>
<keyword evidence="1" id="KW-0694">RNA-binding</keyword>
<proteinExistence type="predicted"/>
<accession>A0A7D4QL82</accession>
<dbReference type="InterPro" id="IPR012677">
    <property type="entry name" value="Nucleotide-bd_a/b_plait_sf"/>
</dbReference>
<evidence type="ECO:0000259" key="3">
    <source>
        <dbReference type="PROSITE" id="PS50102"/>
    </source>
</evidence>
<dbReference type="InterPro" id="IPR035979">
    <property type="entry name" value="RBD_domain_sf"/>
</dbReference>
<name>A0A7D4QL82_9SPHI</name>
<dbReference type="Proteomes" id="UP000505355">
    <property type="component" value="Chromosome"/>
</dbReference>
<dbReference type="RefSeq" id="WP_173415697.1">
    <property type="nucleotide sequence ID" value="NZ_CP054139.1"/>
</dbReference>
<feature type="region of interest" description="Disordered" evidence="2">
    <location>
        <begin position="77"/>
        <end position="97"/>
    </location>
</feature>
<sequence length="97" mass="10820">MKVFISGLPLQVGEGELTEVFSDFGPVKSLRIIKDHQTKQSKGFGFVEMVNEDEAKEAIKYMNGQRYYDNIIRVNIADDKGPRPSNGGGGNGRKPRF</sequence>
<evidence type="ECO:0000256" key="2">
    <source>
        <dbReference type="SAM" id="MobiDB-lite"/>
    </source>
</evidence>
<dbReference type="PANTHER" id="PTHR48027">
    <property type="entry name" value="HETEROGENEOUS NUCLEAR RIBONUCLEOPROTEIN 87F-RELATED"/>
    <property type="match status" value="1"/>
</dbReference>
<evidence type="ECO:0000256" key="1">
    <source>
        <dbReference type="ARBA" id="ARBA00022884"/>
    </source>
</evidence>
<evidence type="ECO:0000313" key="4">
    <source>
        <dbReference type="EMBL" id="QKJ31030.1"/>
    </source>
</evidence>
<protein>
    <submittedName>
        <fullName evidence="4">RNA-binding protein</fullName>
    </submittedName>
</protein>
<keyword evidence="5" id="KW-1185">Reference proteome</keyword>
<dbReference type="Pfam" id="PF00076">
    <property type="entry name" value="RRM_1"/>
    <property type="match status" value="1"/>
</dbReference>
<dbReference type="SUPFAM" id="SSF54928">
    <property type="entry name" value="RNA-binding domain, RBD"/>
    <property type="match status" value="1"/>
</dbReference>
<reference evidence="4 5" key="1">
    <citation type="submission" date="2020-05" db="EMBL/GenBank/DDBJ databases">
        <title>Mucilaginibacter mali sp. nov.</title>
        <authorList>
            <person name="Kim H.S."/>
            <person name="Lee K.C."/>
            <person name="Suh M.K."/>
            <person name="Kim J.-S."/>
            <person name="Han K.-I."/>
            <person name="Eom M.K."/>
            <person name="Shin Y.K."/>
            <person name="Lee J.-S."/>
        </authorList>
    </citation>
    <scope>NUCLEOTIDE SEQUENCE [LARGE SCALE GENOMIC DNA]</scope>
    <source>
        <strain evidence="4 5">G2-14</strain>
    </source>
</reference>
<dbReference type="InterPro" id="IPR000504">
    <property type="entry name" value="RRM_dom"/>
</dbReference>
<dbReference type="PROSITE" id="PS50102">
    <property type="entry name" value="RRM"/>
    <property type="match status" value="1"/>
</dbReference>
<dbReference type="Gene3D" id="3.30.70.330">
    <property type="match status" value="1"/>
</dbReference>